<dbReference type="SMART" id="SM00052">
    <property type="entry name" value="EAL"/>
    <property type="match status" value="1"/>
</dbReference>
<dbReference type="PANTHER" id="PTHR33121">
    <property type="entry name" value="CYCLIC DI-GMP PHOSPHODIESTERASE PDEF"/>
    <property type="match status" value="1"/>
</dbReference>
<protein>
    <submittedName>
        <fullName evidence="5">GGDEF domain-containing response regulator</fullName>
    </submittedName>
</protein>
<feature type="domain" description="GGDEF" evidence="4">
    <location>
        <begin position="187"/>
        <end position="320"/>
    </location>
</feature>
<proteinExistence type="predicted"/>
<dbReference type="Pfam" id="PF00563">
    <property type="entry name" value="EAL"/>
    <property type="match status" value="1"/>
</dbReference>
<dbReference type="SUPFAM" id="SSF52172">
    <property type="entry name" value="CheY-like"/>
    <property type="match status" value="1"/>
</dbReference>
<sequence>MQKVLVIESPGHSRSDLVSYLKSEKFLVDTADDGPSGMSAGRTHRPDVIVCSWSLPSSTKAVLNGHQVLEAIRQDSELHLTPFILLLDPINPADSSALTRMYRRQAMSLGADDCLVRPFTRPEILNTIAARINRLVATNELYASSLRNAAGKMNHLARYDDLTGLPNYYLLHQRLSQAITAAHNSQQTLALMSVSLDRLRLVNTVMGYPAGDQLLKAAAQRLRACLPSGTTVARLTANQFAVVLPRLERAQQARETAEDVMAVLSSPFSLPDQEVFVTTSIGIAFLLHQSEDIYTLLRQADAALESAKKQKSNCCEFYRSDMPVVLSDQIAMETWLRYALDRGEFEVYYQPQLNLHSHRIEGSEALIRWCHPEQGYISPAKFIPLTEETGLIVEIGQWVLETACAQAKHWISMDVGIRYVSVNLSSVQFNQPDLIEQVKSTLAATGLAPHELELEVTETALMQDTESAINILNELKALGIRIAIDDFGTGYSSLSYLKQLPIDTFKIDSCFVRGATHDAKNQAILRFSIELAHRLDLKVVAEGVENEAEQALLEKYQCDYLQGFWIGKPMTAADFEAAIAQM</sequence>
<dbReference type="SUPFAM" id="SSF55073">
    <property type="entry name" value="Nucleotide cyclase"/>
    <property type="match status" value="1"/>
</dbReference>
<dbReference type="SUPFAM" id="SSF141868">
    <property type="entry name" value="EAL domain-like"/>
    <property type="match status" value="1"/>
</dbReference>
<dbReference type="InterPro" id="IPR035919">
    <property type="entry name" value="EAL_sf"/>
</dbReference>
<evidence type="ECO:0000259" key="3">
    <source>
        <dbReference type="PROSITE" id="PS50883"/>
    </source>
</evidence>
<dbReference type="SMART" id="SM00267">
    <property type="entry name" value="GGDEF"/>
    <property type="match status" value="1"/>
</dbReference>
<accession>A0A2W4WMS2</accession>
<dbReference type="Gene3D" id="3.30.70.270">
    <property type="match status" value="1"/>
</dbReference>
<evidence type="ECO:0000256" key="1">
    <source>
        <dbReference type="PROSITE-ProRule" id="PRU00169"/>
    </source>
</evidence>
<dbReference type="EMBL" id="QBMP01000404">
    <property type="protein sequence ID" value="PZO43189.1"/>
    <property type="molecule type" value="Genomic_DNA"/>
</dbReference>
<feature type="domain" description="Response regulatory" evidence="2">
    <location>
        <begin position="3"/>
        <end position="132"/>
    </location>
</feature>
<evidence type="ECO:0000313" key="5">
    <source>
        <dbReference type="EMBL" id="PZO43189.1"/>
    </source>
</evidence>
<dbReference type="Proteomes" id="UP000249794">
    <property type="component" value="Unassembled WGS sequence"/>
</dbReference>
<gene>
    <name evidence="5" type="ORF">DCF15_22555</name>
</gene>
<dbReference type="FunFam" id="3.20.20.450:FF:000001">
    <property type="entry name" value="Cyclic di-GMP phosphodiesterase yahA"/>
    <property type="match status" value="1"/>
</dbReference>
<dbReference type="PROSITE" id="PS50887">
    <property type="entry name" value="GGDEF"/>
    <property type="match status" value="1"/>
</dbReference>
<dbReference type="GO" id="GO:0000160">
    <property type="term" value="P:phosphorelay signal transduction system"/>
    <property type="evidence" value="ECO:0007669"/>
    <property type="project" value="InterPro"/>
</dbReference>
<dbReference type="InterPro" id="IPR050706">
    <property type="entry name" value="Cyclic-di-GMP_PDE-like"/>
</dbReference>
<evidence type="ECO:0000259" key="4">
    <source>
        <dbReference type="PROSITE" id="PS50887"/>
    </source>
</evidence>
<dbReference type="CDD" id="cd01949">
    <property type="entry name" value="GGDEF"/>
    <property type="match status" value="1"/>
</dbReference>
<feature type="domain" description="EAL" evidence="3">
    <location>
        <begin position="329"/>
        <end position="582"/>
    </location>
</feature>
<dbReference type="CDD" id="cd01948">
    <property type="entry name" value="EAL"/>
    <property type="match status" value="1"/>
</dbReference>
<comment type="caution">
    <text evidence="5">The sequence shown here is derived from an EMBL/GenBank/DDBJ whole genome shotgun (WGS) entry which is preliminary data.</text>
</comment>
<comment type="caution">
    <text evidence="1">Lacks conserved residue(s) required for the propagation of feature annotation.</text>
</comment>
<dbReference type="CDD" id="cd00156">
    <property type="entry name" value="REC"/>
    <property type="match status" value="1"/>
</dbReference>
<dbReference type="PROSITE" id="PS50110">
    <property type="entry name" value="RESPONSE_REGULATORY"/>
    <property type="match status" value="1"/>
</dbReference>
<dbReference type="Gene3D" id="3.20.20.450">
    <property type="entry name" value="EAL domain"/>
    <property type="match status" value="1"/>
</dbReference>
<dbReference type="AlphaFoldDB" id="A0A2W4WMS2"/>
<reference evidence="6" key="1">
    <citation type="submission" date="2018-04" db="EMBL/GenBank/DDBJ databases">
        <authorList>
            <person name="Cornet L."/>
        </authorList>
    </citation>
    <scope>NUCLEOTIDE SEQUENCE [LARGE SCALE GENOMIC DNA]</scope>
</reference>
<evidence type="ECO:0000259" key="2">
    <source>
        <dbReference type="PROSITE" id="PS50110"/>
    </source>
</evidence>
<dbReference type="InterPro" id="IPR001633">
    <property type="entry name" value="EAL_dom"/>
</dbReference>
<dbReference type="PANTHER" id="PTHR33121:SF70">
    <property type="entry name" value="SIGNALING PROTEIN YKOW"/>
    <property type="match status" value="1"/>
</dbReference>
<evidence type="ECO:0000313" key="6">
    <source>
        <dbReference type="Proteomes" id="UP000249794"/>
    </source>
</evidence>
<dbReference type="InterPro" id="IPR043128">
    <property type="entry name" value="Rev_trsase/Diguanyl_cyclase"/>
</dbReference>
<dbReference type="Gene3D" id="3.40.50.2300">
    <property type="match status" value="1"/>
</dbReference>
<dbReference type="PROSITE" id="PS50883">
    <property type="entry name" value="EAL"/>
    <property type="match status" value="1"/>
</dbReference>
<dbReference type="GO" id="GO:0071111">
    <property type="term" value="F:cyclic-guanylate-specific phosphodiesterase activity"/>
    <property type="evidence" value="ECO:0007669"/>
    <property type="project" value="InterPro"/>
</dbReference>
<dbReference type="Pfam" id="PF00072">
    <property type="entry name" value="Response_reg"/>
    <property type="match status" value="1"/>
</dbReference>
<dbReference type="Pfam" id="PF00990">
    <property type="entry name" value="GGDEF"/>
    <property type="match status" value="1"/>
</dbReference>
<dbReference type="InterPro" id="IPR001789">
    <property type="entry name" value="Sig_transdc_resp-reg_receiver"/>
</dbReference>
<dbReference type="InterPro" id="IPR011006">
    <property type="entry name" value="CheY-like_superfamily"/>
</dbReference>
<dbReference type="NCBIfam" id="TIGR00254">
    <property type="entry name" value="GGDEF"/>
    <property type="match status" value="1"/>
</dbReference>
<dbReference type="SMART" id="SM00448">
    <property type="entry name" value="REC"/>
    <property type="match status" value="1"/>
</dbReference>
<organism evidence="5 6">
    <name type="scientific">Phormidesmis priestleyi</name>
    <dbReference type="NCBI Taxonomy" id="268141"/>
    <lineage>
        <taxon>Bacteria</taxon>
        <taxon>Bacillati</taxon>
        <taxon>Cyanobacteriota</taxon>
        <taxon>Cyanophyceae</taxon>
        <taxon>Leptolyngbyales</taxon>
        <taxon>Leptolyngbyaceae</taxon>
        <taxon>Phormidesmis</taxon>
    </lineage>
</organism>
<name>A0A2W4WMS2_9CYAN</name>
<reference evidence="5 6" key="2">
    <citation type="submission" date="2018-06" db="EMBL/GenBank/DDBJ databases">
        <title>Metagenomic assembly of (sub)arctic Cyanobacteria and their associated microbiome from non-axenic cultures.</title>
        <authorList>
            <person name="Baurain D."/>
        </authorList>
    </citation>
    <scope>NUCLEOTIDE SEQUENCE [LARGE SCALE GENOMIC DNA]</scope>
    <source>
        <strain evidence="5">ULC027bin1</strain>
    </source>
</reference>
<dbReference type="InterPro" id="IPR029787">
    <property type="entry name" value="Nucleotide_cyclase"/>
</dbReference>
<dbReference type="InterPro" id="IPR000160">
    <property type="entry name" value="GGDEF_dom"/>
</dbReference>